<evidence type="ECO:0000313" key="3">
    <source>
        <dbReference type="EMBL" id="TYR34564.1"/>
    </source>
</evidence>
<comment type="function">
    <text evidence="1">Mediates coordination of peptidoglycan synthesis and outer membrane constriction during cell division.</text>
</comment>
<dbReference type="Gene3D" id="1.25.40.10">
    <property type="entry name" value="Tetratricopeptide repeat domain"/>
    <property type="match status" value="1"/>
</dbReference>
<dbReference type="GO" id="GO:0043093">
    <property type="term" value="P:FtsZ-dependent cytokinesis"/>
    <property type="evidence" value="ECO:0007669"/>
    <property type="project" value="UniProtKB-UniRule"/>
</dbReference>
<dbReference type="Pfam" id="PF13174">
    <property type="entry name" value="TPR_6"/>
    <property type="match status" value="1"/>
</dbReference>
<comment type="subcellular location">
    <subcellularLocation>
        <location evidence="1">Periplasm</location>
    </subcellularLocation>
</comment>
<sequence precursor="true">MFSRTLFGGIVALALTLAAAMPGAAQTNDPRVAQLEEQVRQLNGMLEELNFQILQMQDQIRRMQEDNELRFQEMEERRSDAGGTARPEPRQQDTAAANGGSGDDEFYDPAPRVEGSSQVLGAPPRNFGTITFDENGNARGAGLPEPQPQTGSDDTTVAALPTGSDGDDELYRNSYEFILSGDYGTAETGFRDLIAQYPDSEHAADAHFWLGEALLAQQKPREAAETFLAASRDFPQARKAPDTLFKLGVSLAAMNQRDVACATFAEVLQRYPQTTDALRERIRQEQALASC</sequence>
<comment type="similarity">
    <text evidence="1">Belongs to the CpoB family.</text>
</comment>
<dbReference type="EMBL" id="VSZS01000055">
    <property type="protein sequence ID" value="TYR34564.1"/>
    <property type="molecule type" value="Genomic_DNA"/>
</dbReference>
<feature type="chain" id="PRO_5023527082" description="Cell division coordinator CpoB" evidence="1">
    <location>
        <begin position="28"/>
        <end position="291"/>
    </location>
</feature>
<reference evidence="3 4" key="2">
    <citation type="submission" date="2019-09" db="EMBL/GenBank/DDBJ databases">
        <title>Mesorhizobium sp. MaA-C15 isolated from Microcystis aeruginosa.</title>
        <authorList>
            <person name="Jeong S.E."/>
            <person name="Jin H.M."/>
            <person name="Jeon C.O."/>
        </authorList>
    </citation>
    <scope>NUCLEOTIDE SEQUENCE [LARGE SCALE GENOMIC DNA]</scope>
    <source>
        <strain evidence="3 4">MaA-C15</strain>
    </source>
</reference>
<keyword evidence="1" id="KW-0131">Cell cycle</keyword>
<keyword evidence="1" id="KW-0574">Periplasm</keyword>
<evidence type="ECO:0000256" key="2">
    <source>
        <dbReference type="SAM" id="MobiDB-lite"/>
    </source>
</evidence>
<dbReference type="GO" id="GO:0030288">
    <property type="term" value="C:outer membrane-bounded periplasmic space"/>
    <property type="evidence" value="ECO:0007669"/>
    <property type="project" value="UniProtKB-UniRule"/>
</dbReference>
<feature type="region of interest" description="Disordered" evidence="2">
    <location>
        <begin position="73"/>
        <end position="154"/>
    </location>
</feature>
<comment type="caution">
    <text evidence="3">The sequence shown here is derived from an EMBL/GenBank/DDBJ whole genome shotgun (WGS) entry which is preliminary data.</text>
</comment>
<dbReference type="InterPro" id="IPR014162">
    <property type="entry name" value="CpoB_C"/>
</dbReference>
<feature type="signal peptide" evidence="1">
    <location>
        <begin position="1"/>
        <end position="27"/>
    </location>
</feature>
<name>A0A5D4H239_9HYPH</name>
<dbReference type="SUPFAM" id="SSF48452">
    <property type="entry name" value="TPR-like"/>
    <property type="match status" value="1"/>
</dbReference>
<dbReference type="InterPro" id="IPR034706">
    <property type="entry name" value="CpoB"/>
</dbReference>
<dbReference type="AlphaFoldDB" id="A0A5D4H239"/>
<dbReference type="HAMAP" id="MF_02066">
    <property type="entry name" value="CpoB"/>
    <property type="match status" value="1"/>
</dbReference>
<dbReference type="OrthoDB" id="7185608at2"/>
<organism evidence="3 4">
    <name type="scientific">Neoaquamicrobium microcysteis</name>
    <dbReference type="NCBI Taxonomy" id="2682781"/>
    <lineage>
        <taxon>Bacteria</taxon>
        <taxon>Pseudomonadati</taxon>
        <taxon>Pseudomonadota</taxon>
        <taxon>Alphaproteobacteria</taxon>
        <taxon>Hyphomicrobiales</taxon>
        <taxon>Phyllobacteriaceae</taxon>
        <taxon>Neoaquamicrobium</taxon>
    </lineage>
</organism>
<evidence type="ECO:0000256" key="1">
    <source>
        <dbReference type="HAMAP-Rule" id="MF_02066"/>
    </source>
</evidence>
<keyword evidence="1" id="KW-0132">Cell division</keyword>
<feature type="coiled-coil region" evidence="1">
    <location>
        <begin position="32"/>
        <end position="66"/>
    </location>
</feature>
<gene>
    <name evidence="3" type="primary">ybgF</name>
    <name evidence="1" type="synonym">cpoB</name>
    <name evidence="3" type="ORF">FY036_04195</name>
</gene>
<evidence type="ECO:0000313" key="4">
    <source>
        <dbReference type="Proteomes" id="UP000323258"/>
    </source>
</evidence>
<proteinExistence type="inferred from homology"/>
<dbReference type="InterPro" id="IPR011990">
    <property type="entry name" value="TPR-like_helical_dom_sf"/>
</dbReference>
<dbReference type="Proteomes" id="UP000323258">
    <property type="component" value="Unassembled WGS sequence"/>
</dbReference>
<reference evidence="3 4" key="1">
    <citation type="submission" date="2019-08" db="EMBL/GenBank/DDBJ databases">
        <authorList>
            <person name="Seo Y.L."/>
        </authorList>
    </citation>
    <scope>NUCLEOTIDE SEQUENCE [LARGE SCALE GENOMIC DNA]</scope>
    <source>
        <strain evidence="3 4">MaA-C15</strain>
    </source>
</reference>
<keyword evidence="1" id="KW-0175">Coiled coil</keyword>
<dbReference type="NCBIfam" id="TIGR02795">
    <property type="entry name" value="tol_pal_ybgF"/>
    <property type="match status" value="1"/>
</dbReference>
<dbReference type="InterPro" id="IPR019734">
    <property type="entry name" value="TPR_rpt"/>
</dbReference>
<dbReference type="RefSeq" id="WP_148913455.1">
    <property type="nucleotide sequence ID" value="NZ_VSZS01000055.1"/>
</dbReference>
<keyword evidence="4" id="KW-1185">Reference proteome</keyword>
<protein>
    <recommendedName>
        <fullName evidence="1">Cell division coordinator CpoB</fullName>
    </recommendedName>
</protein>
<dbReference type="Pfam" id="PF13432">
    <property type="entry name" value="TPR_16"/>
    <property type="match status" value="1"/>
</dbReference>
<accession>A0A5D4H239</accession>
<keyword evidence="1" id="KW-0732">Signal</keyword>